<evidence type="ECO:0000256" key="4">
    <source>
        <dbReference type="ARBA" id="ARBA00022670"/>
    </source>
</evidence>
<dbReference type="InterPro" id="IPR050083">
    <property type="entry name" value="HtpX_protease"/>
</dbReference>
<gene>
    <name evidence="12" type="primary">htpX</name>
    <name evidence="14" type="ORF">US68_C0006G0085</name>
</gene>
<name>A0A0G0IHC0_9BACT</name>
<dbReference type="EC" id="3.4.24.-" evidence="12"/>
<proteinExistence type="inferred from homology"/>
<keyword evidence="4 12" id="KW-0645">Protease</keyword>
<dbReference type="GO" id="GO:0008270">
    <property type="term" value="F:zinc ion binding"/>
    <property type="evidence" value="ECO:0007669"/>
    <property type="project" value="UniProtKB-UniRule"/>
</dbReference>
<evidence type="ECO:0000256" key="12">
    <source>
        <dbReference type="HAMAP-Rule" id="MF_00188"/>
    </source>
</evidence>
<dbReference type="AlphaFoldDB" id="A0A0G0IHC0"/>
<dbReference type="Gene3D" id="3.30.2010.10">
    <property type="entry name" value="Metalloproteases ('zincins'), catalytic domain"/>
    <property type="match status" value="1"/>
</dbReference>
<comment type="subcellular location">
    <subcellularLocation>
        <location evidence="1 12">Cell membrane</location>
        <topology evidence="1 12">Multi-pass membrane protein</topology>
    </subcellularLocation>
</comment>
<dbReference type="Proteomes" id="UP000034231">
    <property type="component" value="Unassembled WGS sequence"/>
</dbReference>
<evidence type="ECO:0000256" key="2">
    <source>
        <dbReference type="ARBA" id="ARBA00009779"/>
    </source>
</evidence>
<feature type="domain" description="Peptidase M48" evidence="13">
    <location>
        <begin position="85"/>
        <end position="293"/>
    </location>
</feature>
<keyword evidence="6 12" id="KW-0479">Metal-binding</keyword>
<comment type="cofactor">
    <cofactor evidence="12">
        <name>Zn(2+)</name>
        <dbReference type="ChEBI" id="CHEBI:29105"/>
    </cofactor>
    <text evidence="12">Binds 1 zinc ion per subunit.</text>
</comment>
<feature type="transmembrane region" description="Helical" evidence="12">
    <location>
        <begin position="192"/>
        <end position="212"/>
    </location>
</feature>
<evidence type="ECO:0000256" key="9">
    <source>
        <dbReference type="ARBA" id="ARBA00022989"/>
    </source>
</evidence>
<feature type="transmembrane region" description="Helical" evidence="12">
    <location>
        <begin position="41"/>
        <end position="60"/>
    </location>
</feature>
<evidence type="ECO:0000256" key="1">
    <source>
        <dbReference type="ARBA" id="ARBA00004651"/>
    </source>
</evidence>
<evidence type="ECO:0000256" key="6">
    <source>
        <dbReference type="ARBA" id="ARBA00022723"/>
    </source>
</evidence>
<evidence type="ECO:0000256" key="8">
    <source>
        <dbReference type="ARBA" id="ARBA00022833"/>
    </source>
</evidence>
<feature type="binding site" evidence="12">
    <location>
        <position position="147"/>
    </location>
    <ligand>
        <name>Zn(2+)</name>
        <dbReference type="ChEBI" id="CHEBI:29105"/>
        <note>catalytic</note>
    </ligand>
</feature>
<evidence type="ECO:0000259" key="13">
    <source>
        <dbReference type="Pfam" id="PF01435"/>
    </source>
</evidence>
<accession>A0A0G0IHC0</accession>
<comment type="caution">
    <text evidence="14">The sequence shown here is derived from an EMBL/GenBank/DDBJ whole genome shotgun (WGS) entry which is preliminary data.</text>
</comment>
<dbReference type="CDD" id="cd07340">
    <property type="entry name" value="M48B_Htpx_like"/>
    <property type="match status" value="1"/>
</dbReference>
<keyword evidence="3 12" id="KW-1003">Cell membrane</keyword>
<dbReference type="HAMAP" id="MF_00188">
    <property type="entry name" value="Pept_M48_protease_HtpX"/>
    <property type="match status" value="1"/>
</dbReference>
<dbReference type="EMBL" id="LBTX01000006">
    <property type="protein sequence ID" value="KKQ50405.1"/>
    <property type="molecule type" value="Genomic_DNA"/>
</dbReference>
<dbReference type="InterPro" id="IPR022919">
    <property type="entry name" value="Pept_M48_protease_HtpX"/>
</dbReference>
<dbReference type="Pfam" id="PF01435">
    <property type="entry name" value="Peptidase_M48"/>
    <property type="match status" value="1"/>
</dbReference>
<feature type="binding site" evidence="12">
    <location>
        <position position="221"/>
    </location>
    <ligand>
        <name>Zn(2+)</name>
        <dbReference type="ChEBI" id="CHEBI:29105"/>
        <note>catalytic</note>
    </ligand>
</feature>
<keyword evidence="7 12" id="KW-0378">Hydrolase</keyword>
<sequence>MSNFYQQVNSNRWRSGFIIALFVLFIIGAGYVLSYSFDSQYFLPIAIAYSGISAFGSYFLGDKIVLALNKAVPATRKKYFDFYTVTENLSLVAKIPAPKIYVIETEAMNAFATGRNPQHAVVCATTGLLNKLNRTELEGVIAHELSHIKNYDILLMTVVSVLIGTLSILINLTSRRMFFGGGDNRDRNNSSGIFAVIGIAMIIFAPLIAQLIQLAISRRREYFADASSVSFTRQPSGLISALQKINADPTPFAQASTATASLYISNPFKGKKFASMFSTHPPVEDRIRALETMM</sequence>
<keyword evidence="5 12" id="KW-0812">Transmembrane</keyword>
<keyword evidence="8 12" id="KW-0862">Zinc</keyword>
<dbReference type="GO" id="GO:0006508">
    <property type="term" value="P:proteolysis"/>
    <property type="evidence" value="ECO:0007669"/>
    <property type="project" value="UniProtKB-KW"/>
</dbReference>
<dbReference type="InterPro" id="IPR001915">
    <property type="entry name" value="Peptidase_M48"/>
</dbReference>
<evidence type="ECO:0000313" key="15">
    <source>
        <dbReference type="Proteomes" id="UP000034231"/>
    </source>
</evidence>
<feature type="transmembrane region" description="Helical" evidence="12">
    <location>
        <begin position="16"/>
        <end position="35"/>
    </location>
</feature>
<dbReference type="PANTHER" id="PTHR43221:SF1">
    <property type="entry name" value="PROTEASE HTPX"/>
    <property type="match status" value="1"/>
</dbReference>
<keyword evidence="9 12" id="KW-1133">Transmembrane helix</keyword>
<reference evidence="14 15" key="1">
    <citation type="journal article" date="2015" name="Nature">
        <title>rRNA introns, odd ribosomes, and small enigmatic genomes across a large radiation of phyla.</title>
        <authorList>
            <person name="Brown C.T."/>
            <person name="Hug L.A."/>
            <person name="Thomas B.C."/>
            <person name="Sharon I."/>
            <person name="Castelle C.J."/>
            <person name="Singh A."/>
            <person name="Wilkins M.J."/>
            <person name="Williams K.H."/>
            <person name="Banfield J.F."/>
        </authorList>
    </citation>
    <scope>NUCLEOTIDE SEQUENCE [LARGE SCALE GENOMIC DNA]</scope>
</reference>
<organism evidence="14 15">
    <name type="scientific">Candidatus Shapirobacteria bacterium GW2011_GWE1_38_10</name>
    <dbReference type="NCBI Taxonomy" id="1618488"/>
    <lineage>
        <taxon>Bacteria</taxon>
        <taxon>Candidatus Shapironibacteriota</taxon>
    </lineage>
</organism>
<keyword evidence="11 12" id="KW-0472">Membrane</keyword>
<evidence type="ECO:0000313" key="14">
    <source>
        <dbReference type="EMBL" id="KKQ50405.1"/>
    </source>
</evidence>
<dbReference type="PANTHER" id="PTHR43221">
    <property type="entry name" value="PROTEASE HTPX"/>
    <property type="match status" value="1"/>
</dbReference>
<feature type="active site" evidence="12">
    <location>
        <position position="144"/>
    </location>
</feature>
<protein>
    <recommendedName>
        <fullName evidence="12">Protease HtpX homolog</fullName>
        <ecNumber evidence="12">3.4.24.-</ecNumber>
    </recommendedName>
</protein>
<feature type="transmembrane region" description="Helical" evidence="12">
    <location>
        <begin position="153"/>
        <end position="172"/>
    </location>
</feature>
<evidence type="ECO:0000256" key="11">
    <source>
        <dbReference type="ARBA" id="ARBA00023136"/>
    </source>
</evidence>
<evidence type="ECO:0000256" key="10">
    <source>
        <dbReference type="ARBA" id="ARBA00023049"/>
    </source>
</evidence>
<evidence type="ECO:0000256" key="3">
    <source>
        <dbReference type="ARBA" id="ARBA00022475"/>
    </source>
</evidence>
<feature type="binding site" evidence="12">
    <location>
        <position position="143"/>
    </location>
    <ligand>
        <name>Zn(2+)</name>
        <dbReference type="ChEBI" id="CHEBI:29105"/>
        <note>catalytic</note>
    </ligand>
</feature>
<keyword evidence="10 12" id="KW-0482">Metalloprotease</keyword>
<dbReference type="GO" id="GO:0004222">
    <property type="term" value="F:metalloendopeptidase activity"/>
    <property type="evidence" value="ECO:0007669"/>
    <property type="project" value="UniProtKB-UniRule"/>
</dbReference>
<evidence type="ECO:0000256" key="5">
    <source>
        <dbReference type="ARBA" id="ARBA00022692"/>
    </source>
</evidence>
<comment type="similarity">
    <text evidence="2 12">Belongs to the peptidase M48B family.</text>
</comment>
<dbReference type="GO" id="GO:0005886">
    <property type="term" value="C:plasma membrane"/>
    <property type="evidence" value="ECO:0007669"/>
    <property type="project" value="UniProtKB-SubCell"/>
</dbReference>
<evidence type="ECO:0000256" key="7">
    <source>
        <dbReference type="ARBA" id="ARBA00022801"/>
    </source>
</evidence>